<keyword evidence="8" id="KW-1133">Transmembrane helix</keyword>
<dbReference type="InterPro" id="IPR027705">
    <property type="entry name" value="Flotillin_fam"/>
</dbReference>
<accession>A0AAE2ZSI1</accession>
<dbReference type="AlphaFoldDB" id="A0AAE2ZSI1"/>
<feature type="transmembrane region" description="Helical" evidence="8">
    <location>
        <begin position="7"/>
        <end position="26"/>
    </location>
</feature>
<organism evidence="10 11">
    <name type="scientific">Flavimaribacter sediminis</name>
    <dbReference type="NCBI Taxonomy" id="2865987"/>
    <lineage>
        <taxon>Bacteria</taxon>
        <taxon>Pseudomonadati</taxon>
        <taxon>Pseudomonadota</taxon>
        <taxon>Alphaproteobacteria</taxon>
        <taxon>Hyphomicrobiales</taxon>
        <taxon>Rhizobiaceae</taxon>
        <taxon>Flavimaribacter</taxon>
    </lineage>
</organism>
<comment type="similarity">
    <text evidence="3">Belongs to the band 7/mec-2 family. Flotillin subfamily.</text>
</comment>
<dbReference type="Pfam" id="PF01145">
    <property type="entry name" value="Band_7"/>
    <property type="match status" value="1"/>
</dbReference>
<dbReference type="SUPFAM" id="SSF117892">
    <property type="entry name" value="Band 7/SPFH domain"/>
    <property type="match status" value="1"/>
</dbReference>
<dbReference type="GO" id="GO:0005886">
    <property type="term" value="C:plasma membrane"/>
    <property type="evidence" value="ECO:0007669"/>
    <property type="project" value="UniProtKB-SubCell"/>
</dbReference>
<dbReference type="Proteomes" id="UP001196509">
    <property type="component" value="Unassembled WGS sequence"/>
</dbReference>
<dbReference type="Gene3D" id="3.30.479.30">
    <property type="entry name" value="Band 7 domain"/>
    <property type="match status" value="1"/>
</dbReference>
<evidence type="ECO:0000259" key="9">
    <source>
        <dbReference type="SMART" id="SM00244"/>
    </source>
</evidence>
<evidence type="ECO:0000256" key="2">
    <source>
        <dbReference type="ARBA" id="ARBA00004236"/>
    </source>
</evidence>
<evidence type="ECO:0000256" key="7">
    <source>
        <dbReference type="SAM" id="MobiDB-lite"/>
    </source>
</evidence>
<evidence type="ECO:0000256" key="5">
    <source>
        <dbReference type="ARBA" id="ARBA00023136"/>
    </source>
</evidence>
<keyword evidence="4" id="KW-1003">Cell membrane</keyword>
<keyword evidence="11" id="KW-1185">Reference proteome</keyword>
<dbReference type="InterPro" id="IPR036013">
    <property type="entry name" value="Band_7/SPFH_dom_sf"/>
</dbReference>
<evidence type="ECO:0000256" key="6">
    <source>
        <dbReference type="SAM" id="Coils"/>
    </source>
</evidence>
<evidence type="ECO:0000313" key="10">
    <source>
        <dbReference type="EMBL" id="MBW8640111.1"/>
    </source>
</evidence>
<keyword evidence="8" id="KW-0812">Transmembrane</keyword>
<dbReference type="Pfam" id="PF15975">
    <property type="entry name" value="Flot"/>
    <property type="match status" value="1"/>
</dbReference>
<gene>
    <name evidence="10" type="ORF">K1W69_23150</name>
</gene>
<dbReference type="SMART" id="SM00244">
    <property type="entry name" value="PHB"/>
    <property type="match status" value="1"/>
</dbReference>
<evidence type="ECO:0000256" key="4">
    <source>
        <dbReference type="ARBA" id="ARBA00022475"/>
    </source>
</evidence>
<feature type="coiled-coil region" evidence="6">
    <location>
        <begin position="368"/>
        <end position="430"/>
    </location>
</feature>
<proteinExistence type="inferred from homology"/>
<feature type="region of interest" description="Disordered" evidence="7">
    <location>
        <begin position="495"/>
        <end position="514"/>
    </location>
</feature>
<dbReference type="CDD" id="cd03399">
    <property type="entry name" value="SPFH_flotillin"/>
    <property type="match status" value="1"/>
</dbReference>
<dbReference type="RefSeq" id="WP_220230829.1">
    <property type="nucleotide sequence ID" value="NZ_JAICBX010000005.1"/>
</dbReference>
<keyword evidence="5 8" id="KW-0472">Membrane</keyword>
<comment type="caution">
    <text evidence="10">The sequence shown here is derived from an EMBL/GenBank/DDBJ whole genome shotgun (WGS) entry which is preliminary data.</text>
</comment>
<dbReference type="PANTHER" id="PTHR13806">
    <property type="entry name" value="FLOTILLIN-RELATED"/>
    <property type="match status" value="1"/>
</dbReference>
<reference evidence="10" key="1">
    <citation type="submission" date="2021-08" db="EMBL/GenBank/DDBJ databases">
        <title>Hoeflea bacterium WL0058 sp. nov., isolated from the sediment.</title>
        <authorList>
            <person name="Wang L."/>
            <person name="Zhang D."/>
        </authorList>
    </citation>
    <scope>NUCLEOTIDE SEQUENCE</scope>
    <source>
        <strain evidence="10">WL0058</strain>
    </source>
</reference>
<evidence type="ECO:0000256" key="3">
    <source>
        <dbReference type="ARBA" id="ARBA00007161"/>
    </source>
</evidence>
<dbReference type="PANTHER" id="PTHR13806:SF31">
    <property type="entry name" value="FLOTILLIN-LIKE PROTEIN 1-RELATED"/>
    <property type="match status" value="1"/>
</dbReference>
<protein>
    <submittedName>
        <fullName evidence="10">Flotillin family protein</fullName>
    </submittedName>
</protein>
<feature type="coiled-coil region" evidence="6">
    <location>
        <begin position="226"/>
        <end position="317"/>
    </location>
</feature>
<evidence type="ECO:0000256" key="8">
    <source>
        <dbReference type="SAM" id="Phobius"/>
    </source>
</evidence>
<keyword evidence="6" id="KW-0175">Coiled coil</keyword>
<dbReference type="EMBL" id="JAICBX010000005">
    <property type="protein sequence ID" value="MBW8640111.1"/>
    <property type="molecule type" value="Genomic_DNA"/>
</dbReference>
<dbReference type="InterPro" id="IPR031905">
    <property type="entry name" value="Flotillin_C"/>
</dbReference>
<evidence type="ECO:0000313" key="11">
    <source>
        <dbReference type="Proteomes" id="UP001196509"/>
    </source>
</evidence>
<dbReference type="InterPro" id="IPR001107">
    <property type="entry name" value="Band_7"/>
</dbReference>
<name>A0AAE2ZSI1_9HYPH</name>
<evidence type="ECO:0000256" key="1">
    <source>
        <dbReference type="ARBA" id="ARBA00004167"/>
    </source>
</evidence>
<comment type="subcellular location">
    <subcellularLocation>
        <location evidence="2">Cell membrane</location>
    </subcellularLocation>
    <subcellularLocation>
        <location evidence="1">Membrane</location>
        <topology evidence="1">Single-pass membrane protein</topology>
    </subcellularLocation>
</comment>
<sequence>MNTFITLVILALIVIAIAVVLIAYFYHRSTREVSLIRTGVGGRRVVMDGGVIAIPYFQDIGRVNMQTLRLDVQRNGNQALITRDRMRVDISAEFYVSVEPEEEAIARASQTLGNRTFDADRLKGLIEGKLVDTLRSEAAKRTMDELHENRSEFAAAVREALKDTLARNGLSLDSVSLSALDQTPFASLDENNAFNAVGMRRLAEVIATSKKERADIDTDADVAVHRAAMESSKRKLQIDLERQAAEIEQSRELESLRASQIAEIAARKAEGERAASEARIRMEQEIRKADIAREQAIKEAEQDRAIANAKKTQDESKAIAAADLARAAAVEAAEAIATARALAEAQRASDVAMVAARRDQQVSREELVSRAKAEAEASIEQAKAAKLRIATMKEEMTARAEGNRALNEAENLLTAEIAELRTNLARLEALPGIVEQLVKPAEKIESIKVHHVTGGYGYARIRDENDKSPVNATIDSILDMAAQLPSLRKISRIVDEDIENPASASEPKPDKNQD</sequence>
<feature type="domain" description="Band 7" evidence="9">
    <location>
        <begin position="23"/>
        <end position="192"/>
    </location>
</feature>